<evidence type="ECO:0000313" key="2">
    <source>
        <dbReference type="EMBL" id="MEU9579500.1"/>
    </source>
</evidence>
<feature type="compositionally biased region" description="Gly residues" evidence="1">
    <location>
        <begin position="219"/>
        <end position="232"/>
    </location>
</feature>
<dbReference type="EMBL" id="JBEZNA010000048">
    <property type="protein sequence ID" value="MEU9579500.1"/>
    <property type="molecule type" value="Genomic_DNA"/>
</dbReference>
<gene>
    <name evidence="2" type="ORF">AB0D95_19885</name>
</gene>
<accession>A0ABV3ETM5</accession>
<protein>
    <recommendedName>
        <fullName evidence="4">SWIM-type domain-containing protein</fullName>
    </recommendedName>
</protein>
<feature type="region of interest" description="Disordered" evidence="1">
    <location>
        <begin position="1"/>
        <end position="28"/>
    </location>
</feature>
<feature type="compositionally biased region" description="Acidic residues" evidence="1">
    <location>
        <begin position="249"/>
        <end position="260"/>
    </location>
</feature>
<proteinExistence type="predicted"/>
<keyword evidence="3" id="KW-1185">Reference proteome</keyword>
<sequence>MNDAAAPPAGSPRARTLPAFPARRGGPVRGRTAWGRTWTAAVEEVWPEGEGLRRGRAFARSGRLGPVTFAPGRVRAESFAGDAAHATELTARVLDDAAWDRICACAADRPELAAALLEGTPPGELAEAAEEAGVSLLPGHGDLDADCGCGAPEHPCAHAVGLAVQTAWLLDRDPWLLLVLRGRSREEVRDDLKSELLLRAMTEVAAEGDGPAAEDGEAVGAGAGAGPSGRGPGGEEHAGGGHAAGDDGCAGEEPFDEVPPEPDGRAPRANRAAYARERLPLPELPPLPGPRTGAEEPPATGIEADPLDRLVADAAVRARELLAYLHGAGNAEPPPPPDAWQDTVRLAATHPDPRARDRLRQAVADRAAERGLDLDAELLTEAWRTGGAAGLEVLERPWTPGPRETARARTALAEAWSPDEEAVLTVEENRFTFGQRGPQLRLGRDGRWYGYRRQGGTWWPTGEPDTDPAAVTAGLLAADERNP</sequence>
<organism evidence="2 3">
    <name type="scientific">Streptomyces chilikensis</name>
    <dbReference type="NCBI Taxonomy" id="1194079"/>
    <lineage>
        <taxon>Bacteria</taxon>
        <taxon>Bacillati</taxon>
        <taxon>Actinomycetota</taxon>
        <taxon>Actinomycetes</taxon>
        <taxon>Kitasatosporales</taxon>
        <taxon>Streptomycetaceae</taxon>
        <taxon>Streptomyces</taxon>
    </lineage>
</organism>
<feature type="region of interest" description="Disordered" evidence="1">
    <location>
        <begin position="207"/>
        <end position="305"/>
    </location>
</feature>
<evidence type="ECO:0000313" key="3">
    <source>
        <dbReference type="Proteomes" id="UP001551584"/>
    </source>
</evidence>
<dbReference type="PANTHER" id="PTHR38133">
    <property type="entry name" value="SLR1429 PROTEIN"/>
    <property type="match status" value="1"/>
</dbReference>
<evidence type="ECO:0000256" key="1">
    <source>
        <dbReference type="SAM" id="MobiDB-lite"/>
    </source>
</evidence>
<dbReference type="RefSeq" id="WP_359274444.1">
    <property type="nucleotide sequence ID" value="NZ_JBEZNA010000048.1"/>
</dbReference>
<reference evidence="2 3" key="1">
    <citation type="submission" date="2024-06" db="EMBL/GenBank/DDBJ databases">
        <title>The Natural Products Discovery Center: Release of the First 8490 Sequenced Strains for Exploring Actinobacteria Biosynthetic Diversity.</title>
        <authorList>
            <person name="Kalkreuter E."/>
            <person name="Kautsar S.A."/>
            <person name="Yang D."/>
            <person name="Bader C.D."/>
            <person name="Teijaro C.N."/>
            <person name="Fluegel L."/>
            <person name="Davis C.M."/>
            <person name="Simpson J.R."/>
            <person name="Lauterbach L."/>
            <person name="Steele A.D."/>
            <person name="Gui C."/>
            <person name="Meng S."/>
            <person name="Li G."/>
            <person name="Viehrig K."/>
            <person name="Ye F."/>
            <person name="Su P."/>
            <person name="Kiefer A.F."/>
            <person name="Nichols A."/>
            <person name="Cepeda A.J."/>
            <person name="Yan W."/>
            <person name="Fan B."/>
            <person name="Jiang Y."/>
            <person name="Adhikari A."/>
            <person name="Zheng C.-J."/>
            <person name="Schuster L."/>
            <person name="Cowan T.M."/>
            <person name="Smanski M.J."/>
            <person name="Chevrette M.G."/>
            <person name="De Carvalho L.P.S."/>
            <person name="Shen B."/>
        </authorList>
    </citation>
    <scope>NUCLEOTIDE SEQUENCE [LARGE SCALE GENOMIC DNA]</scope>
    <source>
        <strain evidence="2 3">NPDC048117</strain>
    </source>
</reference>
<comment type="caution">
    <text evidence="2">The sequence shown here is derived from an EMBL/GenBank/DDBJ whole genome shotgun (WGS) entry which is preliminary data.</text>
</comment>
<evidence type="ECO:0008006" key="4">
    <source>
        <dbReference type="Google" id="ProtNLM"/>
    </source>
</evidence>
<feature type="compositionally biased region" description="Low complexity" evidence="1">
    <location>
        <begin position="1"/>
        <end position="15"/>
    </location>
</feature>
<name>A0ABV3ETM5_9ACTN</name>
<dbReference type="Proteomes" id="UP001551584">
    <property type="component" value="Unassembled WGS sequence"/>
</dbReference>
<dbReference type="PANTHER" id="PTHR38133:SF1">
    <property type="entry name" value="SLR1429 PROTEIN"/>
    <property type="match status" value="1"/>
</dbReference>